<feature type="compositionally biased region" description="Polar residues" evidence="2">
    <location>
        <begin position="236"/>
        <end position="248"/>
    </location>
</feature>
<dbReference type="GO" id="GO:0005634">
    <property type="term" value="C:nucleus"/>
    <property type="evidence" value="ECO:0007669"/>
    <property type="project" value="TreeGrafter"/>
</dbReference>
<dbReference type="PANTHER" id="PTHR12048">
    <property type="entry name" value="CCAAT-BINDING FACTOR-RELATED"/>
    <property type="match status" value="1"/>
</dbReference>
<dbReference type="InterPro" id="IPR011989">
    <property type="entry name" value="ARM-like"/>
</dbReference>
<feature type="compositionally biased region" description="Acidic residues" evidence="2">
    <location>
        <begin position="189"/>
        <end position="210"/>
    </location>
</feature>
<dbReference type="InterPro" id="IPR005612">
    <property type="entry name" value="CCAAT-binding_factor"/>
</dbReference>
<protein>
    <submittedName>
        <fullName evidence="4">Related to MAK21-protein required for 60S ribosomal subunit biogenesis</fullName>
    </submittedName>
</protein>
<feature type="compositionally biased region" description="Acidic residues" evidence="2">
    <location>
        <begin position="1073"/>
        <end position="1087"/>
    </location>
</feature>
<proteinExistence type="inferred from homology"/>
<feature type="domain" description="CCAAT-binding factor" evidence="3">
    <location>
        <begin position="654"/>
        <end position="827"/>
    </location>
</feature>
<evidence type="ECO:0000256" key="2">
    <source>
        <dbReference type="SAM" id="MobiDB-lite"/>
    </source>
</evidence>
<dbReference type="AlphaFoldDB" id="A0A1E1JYC1"/>
<feature type="compositionally biased region" description="Basic and acidic residues" evidence="2">
    <location>
        <begin position="167"/>
        <end position="176"/>
    </location>
</feature>
<accession>A0A1E1JYC1</accession>
<feature type="compositionally biased region" description="Acidic residues" evidence="2">
    <location>
        <begin position="944"/>
        <end position="955"/>
    </location>
</feature>
<feature type="compositionally biased region" description="Polar residues" evidence="2">
    <location>
        <begin position="107"/>
        <end position="119"/>
    </location>
</feature>
<feature type="region of interest" description="Disordered" evidence="2">
    <location>
        <begin position="1"/>
        <end position="22"/>
    </location>
</feature>
<evidence type="ECO:0000256" key="1">
    <source>
        <dbReference type="ARBA" id="ARBA00007797"/>
    </source>
</evidence>
<feature type="compositionally biased region" description="Acidic residues" evidence="2">
    <location>
        <begin position="1024"/>
        <end position="1037"/>
    </location>
</feature>
<feature type="compositionally biased region" description="Basic and acidic residues" evidence="2">
    <location>
        <begin position="65"/>
        <end position="102"/>
    </location>
</feature>
<feature type="compositionally biased region" description="Basic and acidic residues" evidence="2">
    <location>
        <begin position="37"/>
        <end position="52"/>
    </location>
</feature>
<sequence length="1087" mass="119669">MARKNKKPAIGTNAPHSKSDSLVSFDEQALLALTAKIENRFGKNSSKTERLDQGSPEGSKTSRSSKPETSKNHQKSNIKESKGESKTKAPELVRGTKRDASGKVKIASNSTGKSKTQPSKGRDDNGKDDRATLLQEILALGGTKEDLDLVADAVSEDEDDETSTTKSPDKSLRKELASFVAGLGIEGQVQEDTDSGAEEEVEDGWEEASGSDDSGNVSESADPKKIAEVPAKKAESTSVETHLSSNPNRLVFEARPDWHAAPLAALPSPETSNPSRYQIAISNLKAYAKVLLEADSILYASKHLSSSSSHRFLSTIMASGTLSDKVSALTLVVQESPVHTTKSFESLLTLAKKNSRAQAVTALGALKDLLGMGLVLPADRRLRSFAGQPGLIGALQEDTVTTWYTGQQLPGDISKAHLIAWAYEDWLKDIYFDMLKVLEGWCNDEVEFARLRAVTYVYELLKEKPEQEANLLRLLVNKLGDPDKKIASRTSYLLLQLQTSHPLMKPIIVRSIESELLLRPGQSSHAKYYAINTLNQTILSGREEETAKMLLGIYFELFVALLKKPEPKVVVGPPINRKGQVQGGGAPMGKKAKAKATKEEEAKLISEETTEKMISAVLTGVNRAFPFSKSDDTSLEKHMDTLFKITHSSNFNTSVQALMLIEQLSTSKHLAVDRFYRTLYESLLDPRLVTSSKHALYLNLLFRALRADLNIKRVKAFVKRMLQIVTLHQPPFICGILFLIRELEATFPGLKSLLSDPEEREDEDEVFHDAPEGDVELGTKDCKTQSTPSVLYDGRKRDPEHSSADKSCLWELVPFLMHFHPSVSLFASRLLNDEKMPPKPDLMSHTLTNFLDRFVYRNAKASAGGAKGGSIMQPLSGGDNKGILLSSRSAGKIQQPVNTEGFWKKKVEDVAVNEVFFHKYFNQIGKSKRNFGKGKIPARTSGDAGDEEDEQEDEIWQALVDSRPEVEGNQDSDMDMLDLDDSDMGSDMDDMDDMEVNVESDDDRGREAEYSGSEASGGAPIEASDSEGGSDIDELFAEELQTAQPKDTTKGDETSKRRKKKFKSLPTFASAEDYADMLDNEEGEDLG</sequence>
<feature type="region of interest" description="Disordered" evidence="2">
    <location>
        <begin position="37"/>
        <end position="248"/>
    </location>
</feature>
<dbReference type="EMBL" id="FJUW01000004">
    <property type="protein sequence ID" value="CZS90905.1"/>
    <property type="molecule type" value="Genomic_DNA"/>
</dbReference>
<feature type="compositionally biased region" description="Basic and acidic residues" evidence="2">
    <location>
        <begin position="120"/>
        <end position="131"/>
    </location>
</feature>
<feature type="region of interest" description="Disordered" evidence="2">
    <location>
        <begin position="931"/>
        <end position="1087"/>
    </location>
</feature>
<dbReference type="STRING" id="914237.A0A1E1JYC1"/>
<reference evidence="5" key="1">
    <citation type="submission" date="2016-03" db="EMBL/GenBank/DDBJ databases">
        <authorList>
            <person name="Ploux O."/>
        </authorList>
    </citation>
    <scope>NUCLEOTIDE SEQUENCE [LARGE SCALE GENOMIC DNA]</scope>
    <source>
        <strain evidence="5">UK7</strain>
    </source>
</reference>
<dbReference type="Proteomes" id="UP000178129">
    <property type="component" value="Unassembled WGS sequence"/>
</dbReference>
<dbReference type="Gene3D" id="1.25.10.10">
    <property type="entry name" value="Leucine-rich Repeat Variant"/>
    <property type="match status" value="1"/>
</dbReference>
<comment type="caution">
    <text evidence="4">The sequence shown here is derived from an EMBL/GenBank/DDBJ whole genome shotgun (WGS) entry which is preliminary data.</text>
</comment>
<organism evidence="4 5">
    <name type="scientific">Rhynchosporium graminicola</name>
    <dbReference type="NCBI Taxonomy" id="2792576"/>
    <lineage>
        <taxon>Eukaryota</taxon>
        <taxon>Fungi</taxon>
        <taxon>Dikarya</taxon>
        <taxon>Ascomycota</taxon>
        <taxon>Pezizomycotina</taxon>
        <taxon>Leotiomycetes</taxon>
        <taxon>Helotiales</taxon>
        <taxon>Ploettnerulaceae</taxon>
        <taxon>Rhynchosporium</taxon>
    </lineage>
</organism>
<dbReference type="InterPro" id="IPR016024">
    <property type="entry name" value="ARM-type_fold"/>
</dbReference>
<dbReference type="InParanoid" id="A0A1E1JYC1"/>
<evidence type="ECO:0000259" key="3">
    <source>
        <dbReference type="Pfam" id="PF03914"/>
    </source>
</evidence>
<evidence type="ECO:0000313" key="5">
    <source>
        <dbReference type="Proteomes" id="UP000178129"/>
    </source>
</evidence>
<dbReference type="SUPFAM" id="SSF48371">
    <property type="entry name" value="ARM repeat"/>
    <property type="match status" value="1"/>
</dbReference>
<feature type="compositionally biased region" description="Acidic residues" evidence="2">
    <location>
        <begin position="968"/>
        <end position="1002"/>
    </location>
</feature>
<gene>
    <name evidence="4" type="ORF">RCO7_06675</name>
</gene>
<dbReference type="FunCoup" id="A0A1E1JYC1">
    <property type="interactions" value="948"/>
</dbReference>
<keyword evidence="5" id="KW-1185">Reference proteome</keyword>
<comment type="similarity">
    <text evidence="1">Belongs to the CBF/MAK21 family.</text>
</comment>
<dbReference type="Pfam" id="PF03914">
    <property type="entry name" value="CBF"/>
    <property type="match status" value="1"/>
</dbReference>
<feature type="compositionally biased region" description="Basic and acidic residues" evidence="2">
    <location>
        <begin position="221"/>
        <end position="235"/>
    </location>
</feature>
<dbReference type="PANTHER" id="PTHR12048:SF0">
    <property type="entry name" value="CCAAT_ENHANCER-BINDING PROTEIN ZETA"/>
    <property type="match status" value="1"/>
</dbReference>
<dbReference type="InterPro" id="IPR040155">
    <property type="entry name" value="CEBPZ/Mak21-like"/>
</dbReference>
<evidence type="ECO:0000313" key="4">
    <source>
        <dbReference type="EMBL" id="CZS90905.1"/>
    </source>
</evidence>
<name>A0A1E1JYC1_9HELO</name>